<organism evidence="1 2">
    <name type="scientific">Povalibacter uvarum</name>
    <dbReference type="NCBI Taxonomy" id="732238"/>
    <lineage>
        <taxon>Bacteria</taxon>
        <taxon>Pseudomonadati</taxon>
        <taxon>Pseudomonadota</taxon>
        <taxon>Gammaproteobacteria</taxon>
        <taxon>Steroidobacterales</taxon>
        <taxon>Steroidobacteraceae</taxon>
        <taxon>Povalibacter</taxon>
    </lineage>
</organism>
<sequence length="155" mass="16536">MQFDDDLVAFLTGGISIALASRNASLVPSITRAKGCRVLRGSTAKLRLFVSAAQAGDFLDDIRSTNTVSATFTRPETHRTLQFKGTDARIDVLDSTDRAALADAVVAFGSVISPLGFPPDFIRAFLETDGDEVVIEFTPTDAFQQTPGPAAGERL</sequence>
<keyword evidence="2" id="KW-1185">Reference proteome</keyword>
<gene>
    <name evidence="1" type="ORF">HNQ60_001479</name>
</gene>
<protein>
    <recommendedName>
        <fullName evidence="3">Pyridoxamine 5'-phosphate oxidase putative domain-containing protein</fullName>
    </recommendedName>
</protein>
<evidence type="ECO:0000313" key="1">
    <source>
        <dbReference type="EMBL" id="MBB6092601.1"/>
    </source>
</evidence>
<dbReference type="EMBL" id="JACHHZ010000002">
    <property type="protein sequence ID" value="MBB6092601.1"/>
    <property type="molecule type" value="Genomic_DNA"/>
</dbReference>
<dbReference type="Gene3D" id="2.30.110.10">
    <property type="entry name" value="Electron Transport, Fmn-binding Protein, Chain A"/>
    <property type="match status" value="1"/>
</dbReference>
<evidence type="ECO:0000313" key="2">
    <source>
        <dbReference type="Proteomes" id="UP000588068"/>
    </source>
</evidence>
<name>A0A841HHG8_9GAMM</name>
<evidence type="ECO:0008006" key="3">
    <source>
        <dbReference type="Google" id="ProtNLM"/>
    </source>
</evidence>
<dbReference type="InterPro" id="IPR012349">
    <property type="entry name" value="Split_barrel_FMN-bd"/>
</dbReference>
<dbReference type="AlphaFoldDB" id="A0A841HHG8"/>
<dbReference type="RefSeq" id="WP_184330389.1">
    <property type="nucleotide sequence ID" value="NZ_JACHHZ010000002.1"/>
</dbReference>
<comment type="caution">
    <text evidence="1">The sequence shown here is derived from an EMBL/GenBank/DDBJ whole genome shotgun (WGS) entry which is preliminary data.</text>
</comment>
<accession>A0A841HHG8</accession>
<reference evidence="1 2" key="1">
    <citation type="submission" date="2020-08" db="EMBL/GenBank/DDBJ databases">
        <title>Genomic Encyclopedia of Type Strains, Phase IV (KMG-IV): sequencing the most valuable type-strain genomes for metagenomic binning, comparative biology and taxonomic classification.</title>
        <authorList>
            <person name="Goeker M."/>
        </authorList>
    </citation>
    <scope>NUCLEOTIDE SEQUENCE [LARGE SCALE GENOMIC DNA]</scope>
    <source>
        <strain evidence="1 2">DSM 26723</strain>
    </source>
</reference>
<dbReference type="Proteomes" id="UP000588068">
    <property type="component" value="Unassembled WGS sequence"/>
</dbReference>
<proteinExistence type="predicted"/>